<proteinExistence type="predicted"/>
<dbReference type="Proteomes" id="UP000815677">
    <property type="component" value="Unassembled WGS sequence"/>
</dbReference>
<dbReference type="EMBL" id="DF845271">
    <property type="protein sequence ID" value="GAT49070.1"/>
    <property type="molecule type" value="Genomic_DNA"/>
</dbReference>
<evidence type="ECO:0008006" key="3">
    <source>
        <dbReference type="Google" id="ProtNLM"/>
    </source>
</evidence>
<reference evidence="1" key="1">
    <citation type="submission" date="2014-09" db="EMBL/GenBank/DDBJ databases">
        <title>Genome sequence of the luminous mushroom Mycena chlorophos for searching fungal bioluminescence genes.</title>
        <authorList>
            <person name="Tanaka Y."/>
            <person name="Kasuga D."/>
            <person name="Oba Y."/>
            <person name="Hase S."/>
            <person name="Sato K."/>
            <person name="Oba Y."/>
            <person name="Sakakibara Y."/>
        </authorList>
    </citation>
    <scope>NUCLEOTIDE SEQUENCE</scope>
</reference>
<accession>A0ABQ0LD50</accession>
<gene>
    <name evidence="1" type="ORF">MCHLO_06431</name>
</gene>
<organism evidence="1 2">
    <name type="scientific">Mycena chlorophos</name>
    <name type="common">Agaric fungus</name>
    <name type="synonym">Agaricus chlorophos</name>
    <dbReference type="NCBI Taxonomy" id="658473"/>
    <lineage>
        <taxon>Eukaryota</taxon>
        <taxon>Fungi</taxon>
        <taxon>Dikarya</taxon>
        <taxon>Basidiomycota</taxon>
        <taxon>Agaricomycotina</taxon>
        <taxon>Agaricomycetes</taxon>
        <taxon>Agaricomycetidae</taxon>
        <taxon>Agaricales</taxon>
        <taxon>Marasmiineae</taxon>
        <taxon>Mycenaceae</taxon>
        <taxon>Mycena</taxon>
    </lineage>
</organism>
<evidence type="ECO:0000313" key="2">
    <source>
        <dbReference type="Proteomes" id="UP000815677"/>
    </source>
</evidence>
<evidence type="ECO:0000313" key="1">
    <source>
        <dbReference type="EMBL" id="GAT49070.1"/>
    </source>
</evidence>
<protein>
    <recommendedName>
        <fullName evidence="3">F-box domain-containing protein</fullName>
    </recommendedName>
</protein>
<keyword evidence="2" id="KW-1185">Reference proteome</keyword>
<name>A0ABQ0LD50_MYCCL</name>
<sequence>MNALPPELIALIVEALPEGRDCLADCSLVGSQFKELCQRRIFANIRLCCGPSERGGFISCVAAASHLDEFPHLAAYIKEIELFLPEPDTPESELEVLASILRRLNDIHAARLLYGSWNRLSDPLREVTVLFGVAHVPPELIHRSLWRASSLSLDLLPDLFPTDQLPAATEIPHLRSLAIRSSSGVYPIILASPRCLRVLRSLCIQEKAEVMSLALSLVGFCSSALEQLTIVYDGALALQNPHNMNRLPPHLQNLHHLEICLRTVKASSISSSWVVPEILSNLIGQLTMPALRTLRIQLNIRTWNYLEPAYGLPSSMQALDRVFEELLHDGVVIDLVAQYYYSYPFGVTAGDEKLLRRHVNAFSLIMRRGLATSVEKGLKLDARGSQ</sequence>